<keyword evidence="1" id="KW-0812">Transmembrane</keyword>
<dbReference type="PANTHER" id="PTHR38389:SF1">
    <property type="entry name" value="DNA-DIRECTED RNA POLYMERASE SUBUNIT BETA"/>
    <property type="match status" value="1"/>
</dbReference>
<name>A0AAN9S3F4_PSOTE</name>
<feature type="domain" description="DUF7887" evidence="2">
    <location>
        <begin position="52"/>
        <end position="113"/>
    </location>
</feature>
<organism evidence="3 4">
    <name type="scientific">Psophocarpus tetragonolobus</name>
    <name type="common">Winged bean</name>
    <name type="synonym">Dolichos tetragonolobus</name>
    <dbReference type="NCBI Taxonomy" id="3891"/>
    <lineage>
        <taxon>Eukaryota</taxon>
        <taxon>Viridiplantae</taxon>
        <taxon>Streptophyta</taxon>
        <taxon>Embryophyta</taxon>
        <taxon>Tracheophyta</taxon>
        <taxon>Spermatophyta</taxon>
        <taxon>Magnoliopsida</taxon>
        <taxon>eudicotyledons</taxon>
        <taxon>Gunneridae</taxon>
        <taxon>Pentapetalae</taxon>
        <taxon>rosids</taxon>
        <taxon>fabids</taxon>
        <taxon>Fabales</taxon>
        <taxon>Fabaceae</taxon>
        <taxon>Papilionoideae</taxon>
        <taxon>50 kb inversion clade</taxon>
        <taxon>NPAAA clade</taxon>
        <taxon>indigoferoid/millettioid clade</taxon>
        <taxon>Phaseoleae</taxon>
        <taxon>Psophocarpus</taxon>
    </lineage>
</organism>
<evidence type="ECO:0000259" key="2">
    <source>
        <dbReference type="Pfam" id="PF25397"/>
    </source>
</evidence>
<dbReference type="Pfam" id="PF25397">
    <property type="entry name" value="DUF7887"/>
    <property type="match status" value="1"/>
</dbReference>
<dbReference type="InterPro" id="IPR057209">
    <property type="entry name" value="DUF7887"/>
</dbReference>
<dbReference type="AlphaFoldDB" id="A0AAN9S3F4"/>
<sequence length="116" mass="13038">MEVTGRSCNGLWPAYYVPVRKIGRKFATTLAKRKDVQDNRKFQQRPFFSPKISKSILARGAIGLFGLGFLDAGYSGDWSRIGAITPHTEELLKVAAFLVLPLCIFLIFFLPTERNS</sequence>
<feature type="transmembrane region" description="Helical" evidence="1">
    <location>
        <begin position="56"/>
        <end position="74"/>
    </location>
</feature>
<gene>
    <name evidence="3" type="ORF">VNO78_23228</name>
</gene>
<accession>A0AAN9S3F4</accession>
<dbReference type="EMBL" id="JAYMYS010000006">
    <property type="protein sequence ID" value="KAK7388412.1"/>
    <property type="molecule type" value="Genomic_DNA"/>
</dbReference>
<protein>
    <recommendedName>
        <fullName evidence="2">DUF7887 domain-containing protein</fullName>
    </recommendedName>
</protein>
<reference evidence="3 4" key="1">
    <citation type="submission" date="2024-01" db="EMBL/GenBank/DDBJ databases">
        <title>The genomes of 5 underutilized Papilionoideae crops provide insights into root nodulation and disease resistanc.</title>
        <authorList>
            <person name="Jiang F."/>
        </authorList>
    </citation>
    <scope>NUCLEOTIDE SEQUENCE [LARGE SCALE GENOMIC DNA]</scope>
    <source>
        <strain evidence="3">DUOXIRENSHENG_FW03</strain>
        <tissue evidence="3">Leaves</tissue>
    </source>
</reference>
<comment type="caution">
    <text evidence="3">The sequence shown here is derived from an EMBL/GenBank/DDBJ whole genome shotgun (WGS) entry which is preliminary data.</text>
</comment>
<dbReference type="Proteomes" id="UP001386955">
    <property type="component" value="Unassembled WGS sequence"/>
</dbReference>
<keyword evidence="4" id="KW-1185">Reference proteome</keyword>
<proteinExistence type="predicted"/>
<evidence type="ECO:0000313" key="4">
    <source>
        <dbReference type="Proteomes" id="UP001386955"/>
    </source>
</evidence>
<keyword evidence="1" id="KW-0472">Membrane</keyword>
<keyword evidence="1" id="KW-1133">Transmembrane helix</keyword>
<evidence type="ECO:0000256" key="1">
    <source>
        <dbReference type="SAM" id="Phobius"/>
    </source>
</evidence>
<dbReference type="PANTHER" id="PTHR38389">
    <property type="entry name" value="DNA-DIRECTED RNA POLYMERASE SUBUNIT BETA"/>
    <property type="match status" value="1"/>
</dbReference>
<feature type="transmembrane region" description="Helical" evidence="1">
    <location>
        <begin position="94"/>
        <end position="112"/>
    </location>
</feature>
<evidence type="ECO:0000313" key="3">
    <source>
        <dbReference type="EMBL" id="KAK7388412.1"/>
    </source>
</evidence>